<dbReference type="AlphaFoldDB" id="K0STF8"/>
<dbReference type="PRINTS" id="PR00633">
    <property type="entry name" value="RCCNDNSATION"/>
</dbReference>
<dbReference type="InterPro" id="IPR051210">
    <property type="entry name" value="Ub_ligase/GEF_domain"/>
</dbReference>
<dbReference type="InterPro" id="IPR000408">
    <property type="entry name" value="Reg_chr_condens"/>
</dbReference>
<feature type="repeat" description="RCC1" evidence="2">
    <location>
        <begin position="368"/>
        <end position="408"/>
    </location>
</feature>
<dbReference type="OrthoDB" id="297375at2759"/>
<organism evidence="5 6">
    <name type="scientific">Thalassiosira oceanica</name>
    <name type="common">Marine diatom</name>
    <dbReference type="NCBI Taxonomy" id="159749"/>
    <lineage>
        <taxon>Eukaryota</taxon>
        <taxon>Sar</taxon>
        <taxon>Stramenopiles</taxon>
        <taxon>Ochrophyta</taxon>
        <taxon>Bacillariophyta</taxon>
        <taxon>Coscinodiscophyceae</taxon>
        <taxon>Thalassiosirophycidae</taxon>
        <taxon>Thalassiosirales</taxon>
        <taxon>Thalassiosiraceae</taxon>
        <taxon>Thalassiosira</taxon>
    </lineage>
</organism>
<dbReference type="PROSITE" id="PS50012">
    <property type="entry name" value="RCC1_3"/>
    <property type="match status" value="6"/>
</dbReference>
<dbReference type="Gene3D" id="2.130.10.30">
    <property type="entry name" value="Regulator of chromosome condensation 1/beta-lactamase-inhibitor protein II"/>
    <property type="match status" value="2"/>
</dbReference>
<accession>K0STF8</accession>
<dbReference type="Pfam" id="PF25390">
    <property type="entry name" value="WD40_RLD"/>
    <property type="match status" value="1"/>
</dbReference>
<keyword evidence="6" id="KW-1185">Reference proteome</keyword>
<dbReference type="InterPro" id="IPR009091">
    <property type="entry name" value="RCC1/BLIP-II"/>
</dbReference>
<feature type="repeat" description="RCC1" evidence="2">
    <location>
        <begin position="132"/>
        <end position="181"/>
    </location>
</feature>
<dbReference type="PANTHER" id="PTHR22870">
    <property type="entry name" value="REGULATOR OF CHROMOSOME CONDENSATION"/>
    <property type="match status" value="1"/>
</dbReference>
<dbReference type="OMA" id="WRWGCSG"/>
<dbReference type="Pfam" id="PF00415">
    <property type="entry name" value="RCC1"/>
    <property type="match status" value="1"/>
</dbReference>
<dbReference type="PANTHER" id="PTHR22870:SF408">
    <property type="entry name" value="OS09G0560450 PROTEIN"/>
    <property type="match status" value="1"/>
</dbReference>
<feature type="repeat" description="RCC1" evidence="2">
    <location>
        <begin position="409"/>
        <end position="447"/>
    </location>
</feature>
<evidence type="ECO:0000256" key="1">
    <source>
        <dbReference type="ARBA" id="ARBA00022737"/>
    </source>
</evidence>
<feature type="repeat" description="RCC1" evidence="2">
    <location>
        <begin position="241"/>
        <end position="292"/>
    </location>
</feature>
<sequence>MMSAIIRRTAGAGRRRAMTFSSASSVANLDGPPPEVTPSKRPRNIYMWGTSSLNTLPLDLIQKNDATLTGGGSGGLFSSDAKIIDHPMKLQIEGSSVDDFFGHEGDEPGDDSPHITRIDCGASGSAFILSDGRSFAVGSNKNGQLGVGSDTKETSKPVLLDLPPVAKAALGNNFSALLTEGGDIYTCGFGGSRMNGMGCLGHGDDTARPAPTLVNSLVEDGCYAKDVHVGEYSMTALTTEGEVLTCGSGSYGRLGNLETVDQLYLEPVELIGNDNISQIAGGSAFSLALSQEGVIYGWGRNNEGQLGTGMGMSGECQPSLLVPRVCCCSNSVYAMEALPLPVEGNLEGKTVVKISAGKAHSAAVTSEGELFTWGMNLSLDPKLESSLLHTKIVDVACGEYYTMVLDEAGRLYSLGRGKTGVLGLASTTSTAYPILVEGIPSDEKVVS</sequence>
<dbReference type="Proteomes" id="UP000266841">
    <property type="component" value="Unassembled WGS sequence"/>
</dbReference>
<comment type="caution">
    <text evidence="5">The sequence shown here is derived from an EMBL/GenBank/DDBJ whole genome shotgun (WGS) entry which is preliminary data.</text>
</comment>
<name>K0STF8_THAOC</name>
<evidence type="ECO:0000313" key="6">
    <source>
        <dbReference type="Proteomes" id="UP000266841"/>
    </source>
</evidence>
<evidence type="ECO:0000259" key="4">
    <source>
        <dbReference type="Pfam" id="PF25390"/>
    </source>
</evidence>
<evidence type="ECO:0000256" key="2">
    <source>
        <dbReference type="PROSITE-ProRule" id="PRU00235"/>
    </source>
</evidence>
<gene>
    <name evidence="5" type="ORF">THAOC_10141</name>
</gene>
<dbReference type="eggNOG" id="KOG1426">
    <property type="taxonomic scope" value="Eukaryota"/>
</dbReference>
<evidence type="ECO:0000256" key="3">
    <source>
        <dbReference type="SAM" id="MobiDB-lite"/>
    </source>
</evidence>
<feature type="non-terminal residue" evidence="5">
    <location>
        <position position="447"/>
    </location>
</feature>
<dbReference type="InterPro" id="IPR058923">
    <property type="entry name" value="RCC1-like_dom"/>
</dbReference>
<dbReference type="EMBL" id="AGNL01011016">
    <property type="protein sequence ID" value="EJK68660.1"/>
    <property type="molecule type" value="Genomic_DNA"/>
</dbReference>
<feature type="repeat" description="RCC1" evidence="2">
    <location>
        <begin position="182"/>
        <end position="240"/>
    </location>
</feature>
<dbReference type="SUPFAM" id="SSF50985">
    <property type="entry name" value="RCC1/BLIP-II"/>
    <property type="match status" value="2"/>
</dbReference>
<protein>
    <recommendedName>
        <fullName evidence="4">RCC1-like domain-containing protein</fullName>
    </recommendedName>
</protein>
<keyword evidence="1" id="KW-0677">Repeat</keyword>
<feature type="domain" description="RCC1-like" evidence="4">
    <location>
        <begin position="111"/>
        <end position="377"/>
    </location>
</feature>
<proteinExistence type="predicted"/>
<evidence type="ECO:0000313" key="5">
    <source>
        <dbReference type="EMBL" id="EJK68660.1"/>
    </source>
</evidence>
<feature type="region of interest" description="Disordered" evidence="3">
    <location>
        <begin position="23"/>
        <end position="43"/>
    </location>
</feature>
<feature type="repeat" description="RCC1" evidence="2">
    <location>
        <begin position="293"/>
        <end position="367"/>
    </location>
</feature>
<reference evidence="5 6" key="1">
    <citation type="journal article" date="2012" name="Genome Biol.">
        <title>Genome and low-iron response of an oceanic diatom adapted to chronic iron limitation.</title>
        <authorList>
            <person name="Lommer M."/>
            <person name="Specht M."/>
            <person name="Roy A.S."/>
            <person name="Kraemer L."/>
            <person name="Andreson R."/>
            <person name="Gutowska M.A."/>
            <person name="Wolf J."/>
            <person name="Bergner S.V."/>
            <person name="Schilhabel M.B."/>
            <person name="Klostermeier U.C."/>
            <person name="Beiko R.G."/>
            <person name="Rosenstiel P."/>
            <person name="Hippler M."/>
            <person name="Laroche J."/>
        </authorList>
    </citation>
    <scope>NUCLEOTIDE SEQUENCE [LARGE SCALE GENOMIC DNA]</scope>
    <source>
        <strain evidence="5 6">CCMP1005</strain>
    </source>
</reference>